<dbReference type="EnsemblMetazoa" id="ASIC016428-RA">
    <property type="protein sequence ID" value="ASIC016428-PA"/>
    <property type="gene ID" value="ASIC016428"/>
</dbReference>
<organism evidence="1">
    <name type="scientific">Anopheles sinensis</name>
    <name type="common">Mosquito</name>
    <dbReference type="NCBI Taxonomy" id="74873"/>
    <lineage>
        <taxon>Eukaryota</taxon>
        <taxon>Metazoa</taxon>
        <taxon>Ecdysozoa</taxon>
        <taxon>Arthropoda</taxon>
        <taxon>Hexapoda</taxon>
        <taxon>Insecta</taxon>
        <taxon>Pterygota</taxon>
        <taxon>Neoptera</taxon>
        <taxon>Endopterygota</taxon>
        <taxon>Diptera</taxon>
        <taxon>Nematocera</taxon>
        <taxon>Culicoidea</taxon>
        <taxon>Culicidae</taxon>
        <taxon>Anophelinae</taxon>
        <taxon>Anopheles</taxon>
    </lineage>
</organism>
<dbReference type="Proteomes" id="UP000030765">
    <property type="component" value="Unassembled WGS sequence"/>
</dbReference>
<sequence length="94" mass="10508">MTNCIHTHTVSRGAEENCNREVLNHEFALVKNVALQSPEEVPVAWSQDLASSSDGECILQLFNSRWLWRIPEMLLPVEPGPKGPPHHAVSLNAR</sequence>
<name>A0A084WE03_ANOSI</name>
<evidence type="ECO:0000313" key="2">
    <source>
        <dbReference type="EnsemblMetazoa" id="ASIC016428-PA"/>
    </source>
</evidence>
<keyword evidence="3" id="KW-1185">Reference proteome</keyword>
<evidence type="ECO:0000313" key="1">
    <source>
        <dbReference type="EMBL" id="KFB48447.1"/>
    </source>
</evidence>
<dbReference type="EMBL" id="ATLV01023097">
    <property type="status" value="NOT_ANNOTATED_CDS"/>
    <property type="molecule type" value="Genomic_DNA"/>
</dbReference>
<dbReference type="EMBL" id="KE525340">
    <property type="protein sequence ID" value="KFB48447.1"/>
    <property type="molecule type" value="Genomic_DNA"/>
</dbReference>
<accession>A0A084WE03</accession>
<protein>
    <submittedName>
        <fullName evidence="1 2">Uncharacterized protein</fullName>
    </submittedName>
</protein>
<reference evidence="1 3" key="1">
    <citation type="journal article" date="2014" name="BMC Genomics">
        <title>Genome sequence of Anopheles sinensis provides insight into genetics basis of mosquito competence for malaria parasites.</title>
        <authorList>
            <person name="Zhou D."/>
            <person name="Zhang D."/>
            <person name="Ding G."/>
            <person name="Shi L."/>
            <person name="Hou Q."/>
            <person name="Ye Y."/>
            <person name="Xu Y."/>
            <person name="Zhou H."/>
            <person name="Xiong C."/>
            <person name="Li S."/>
            <person name="Yu J."/>
            <person name="Hong S."/>
            <person name="Yu X."/>
            <person name="Zou P."/>
            <person name="Chen C."/>
            <person name="Chang X."/>
            <person name="Wang W."/>
            <person name="Lv Y."/>
            <person name="Sun Y."/>
            <person name="Ma L."/>
            <person name="Shen B."/>
            <person name="Zhu C."/>
        </authorList>
    </citation>
    <scope>NUCLEOTIDE SEQUENCE [LARGE SCALE GENOMIC DNA]</scope>
</reference>
<evidence type="ECO:0000313" key="3">
    <source>
        <dbReference type="Proteomes" id="UP000030765"/>
    </source>
</evidence>
<dbReference type="AlphaFoldDB" id="A0A084WE03"/>
<gene>
    <name evidence="1" type="ORF">ZHAS_00016428</name>
</gene>
<proteinExistence type="predicted"/>
<reference evidence="2" key="2">
    <citation type="submission" date="2020-05" db="UniProtKB">
        <authorList>
            <consortium name="EnsemblMetazoa"/>
        </authorList>
    </citation>
    <scope>IDENTIFICATION</scope>
</reference>
<dbReference type="VEuPathDB" id="VectorBase:ASIC016428"/>